<dbReference type="PANTHER" id="PTHR12192:SF2">
    <property type="entry name" value="GLUTATHIONE-SPECIFIC GAMMA-GLUTAMYLCYCLOTRANSFERASE 2"/>
    <property type="match status" value="1"/>
</dbReference>
<dbReference type="EC" id="4.3.2.7" evidence="1"/>
<evidence type="ECO:0000313" key="3">
    <source>
        <dbReference type="EMBL" id="MBS3018372.1"/>
    </source>
</evidence>
<evidence type="ECO:0000256" key="2">
    <source>
        <dbReference type="ARBA" id="ARBA00023239"/>
    </source>
</evidence>
<dbReference type="InterPro" id="IPR006840">
    <property type="entry name" value="ChaC"/>
</dbReference>
<dbReference type="InterPro" id="IPR036568">
    <property type="entry name" value="GGCT-like_sf"/>
</dbReference>
<dbReference type="Proteomes" id="UP001647436">
    <property type="component" value="Unassembled WGS sequence"/>
</dbReference>
<reference evidence="3 4" key="1">
    <citation type="submission" date="2020-03" db="EMBL/GenBank/DDBJ databases">
        <title>The role of nitrogen metabolism on polyethylene biodegradation.</title>
        <authorList>
            <person name="Peixoto J."/>
            <person name="Vizzotto C.S."/>
            <person name="Ramos A."/>
            <person name="Alves G."/>
            <person name="Steindorff A."/>
            <person name="Kruger R."/>
        </authorList>
    </citation>
    <scope>NUCLEOTIDE SEQUENCE [LARGE SCALE GENOMIC DNA]</scope>
    <source>
        <strain evidence="3 4">PE63</strain>
    </source>
</reference>
<evidence type="ECO:0000256" key="1">
    <source>
        <dbReference type="ARBA" id="ARBA00012344"/>
    </source>
</evidence>
<evidence type="ECO:0000313" key="4">
    <source>
        <dbReference type="Proteomes" id="UP001647436"/>
    </source>
</evidence>
<dbReference type="Pfam" id="PF04752">
    <property type="entry name" value="ChaC"/>
    <property type="match status" value="1"/>
</dbReference>
<dbReference type="CDD" id="cd06661">
    <property type="entry name" value="GGCT_like"/>
    <property type="match status" value="1"/>
</dbReference>
<sequence length="209" mass="23727">MSALPLLNHSMRDADQMLERALAQWGGDEDLWIFGYGSLIWRPEFDFSERRSAHVHGWHRALKMWSTINRGTPQVPGLVFGMLSGGSCQGMAFRIPRNQGDTVMRKLWLREMPNAVYDPRWLPCRTPHGAVKALAFTLSRQSPHHTGELAPDEYRRIFSEAQGIYGTTLDYAQATFEELQRLGIDDKALKRLLAYADFQQSGCPSFAAI</sequence>
<dbReference type="Gene3D" id="3.10.490.10">
    <property type="entry name" value="Gamma-glutamyl cyclotransferase-like"/>
    <property type="match status" value="1"/>
</dbReference>
<comment type="caution">
    <text evidence="3">The sequence shown here is derived from an EMBL/GenBank/DDBJ whole genome shotgun (WGS) entry which is preliminary data.</text>
</comment>
<protein>
    <recommendedName>
        <fullName evidence="1">glutathione-specific gamma-glutamylcyclotransferase</fullName>
        <ecNumber evidence="1">4.3.2.7</ecNumber>
    </recommendedName>
</protein>
<dbReference type="SUPFAM" id="SSF110857">
    <property type="entry name" value="Gamma-glutamyl cyclotransferase-like"/>
    <property type="match status" value="1"/>
</dbReference>
<dbReference type="InterPro" id="IPR013024">
    <property type="entry name" value="GGCT-like"/>
</dbReference>
<name>A0ABS5LPF8_9BURK</name>
<dbReference type="EMBL" id="JAANES010000001">
    <property type="protein sequence ID" value="MBS3018372.1"/>
    <property type="molecule type" value="Genomic_DNA"/>
</dbReference>
<gene>
    <name evidence="3" type="ORF">DJFAAGMI_01104</name>
</gene>
<organism evidence="3 4">
    <name type="scientific">Comamonas brasiliensis</name>
    <dbReference type="NCBI Taxonomy" id="1812482"/>
    <lineage>
        <taxon>Bacteria</taxon>
        <taxon>Pseudomonadati</taxon>
        <taxon>Pseudomonadota</taxon>
        <taxon>Betaproteobacteria</taxon>
        <taxon>Burkholderiales</taxon>
        <taxon>Comamonadaceae</taxon>
        <taxon>Comamonas</taxon>
    </lineage>
</organism>
<dbReference type="RefSeq" id="WP_211456253.1">
    <property type="nucleotide sequence ID" value="NZ_JAANES010000001.1"/>
</dbReference>
<proteinExistence type="predicted"/>
<accession>A0ABS5LPF8</accession>
<dbReference type="PANTHER" id="PTHR12192">
    <property type="entry name" value="CATION TRANSPORT PROTEIN CHAC-RELATED"/>
    <property type="match status" value="1"/>
</dbReference>
<keyword evidence="4" id="KW-1185">Reference proteome</keyword>
<keyword evidence="2" id="KW-0456">Lyase</keyword>